<protein>
    <recommendedName>
        <fullName evidence="2">CAAX prenyl protease 2/Lysostaphin resistance protein A-like domain-containing protein</fullName>
    </recommendedName>
</protein>
<feature type="domain" description="CAAX prenyl protease 2/Lysostaphin resistance protein A-like" evidence="2">
    <location>
        <begin position="139"/>
        <end position="238"/>
    </location>
</feature>
<dbReference type="PANTHER" id="PTHR39430">
    <property type="entry name" value="MEMBRANE-ASSOCIATED PROTEASE-RELATED"/>
    <property type="match status" value="1"/>
</dbReference>
<reference evidence="4" key="1">
    <citation type="submission" date="2016-11" db="EMBL/GenBank/DDBJ databases">
        <authorList>
            <person name="Varghese N."/>
            <person name="Submissions S."/>
        </authorList>
    </citation>
    <scope>NUCLEOTIDE SEQUENCE [LARGE SCALE GENOMIC DNA]</scope>
    <source>
        <strain evidence="4">ACAM 48</strain>
    </source>
</reference>
<dbReference type="STRING" id="143223.SAMN05878281_3192"/>
<dbReference type="AlphaFoldDB" id="A0A1M7NJ11"/>
<accession>A0A1M7NJ11</accession>
<keyword evidence="1" id="KW-0812">Transmembrane</keyword>
<gene>
    <name evidence="3" type="ORF">SAMN05878281_3192</name>
</gene>
<dbReference type="EMBL" id="LT670848">
    <property type="protein sequence ID" value="SHN03662.1"/>
    <property type="molecule type" value="Genomic_DNA"/>
</dbReference>
<keyword evidence="1" id="KW-1133">Transmembrane helix</keyword>
<dbReference type="RefSeq" id="WP_079736120.1">
    <property type="nucleotide sequence ID" value="NZ_LT670848.1"/>
</dbReference>
<feature type="transmembrane region" description="Helical" evidence="1">
    <location>
        <begin position="227"/>
        <end position="245"/>
    </location>
</feature>
<evidence type="ECO:0000259" key="2">
    <source>
        <dbReference type="Pfam" id="PF02517"/>
    </source>
</evidence>
<name>A0A1M7NJ11_9FLAO</name>
<feature type="transmembrane region" description="Helical" evidence="1">
    <location>
        <begin position="265"/>
        <end position="285"/>
    </location>
</feature>
<dbReference type="GO" id="GO:0080120">
    <property type="term" value="P:CAAX-box protein maturation"/>
    <property type="evidence" value="ECO:0007669"/>
    <property type="project" value="UniProtKB-ARBA"/>
</dbReference>
<dbReference type="Pfam" id="PF02517">
    <property type="entry name" value="Rce1-like"/>
    <property type="match status" value="1"/>
</dbReference>
<feature type="transmembrane region" description="Helical" evidence="1">
    <location>
        <begin position="16"/>
        <end position="40"/>
    </location>
</feature>
<feature type="transmembrane region" description="Helical" evidence="1">
    <location>
        <begin position="60"/>
        <end position="83"/>
    </location>
</feature>
<feature type="transmembrane region" description="Helical" evidence="1">
    <location>
        <begin position="177"/>
        <end position="194"/>
    </location>
</feature>
<dbReference type="InterPro" id="IPR003675">
    <property type="entry name" value="Rce1/LyrA-like_dom"/>
</dbReference>
<organism evidence="3 4">
    <name type="scientific">Salegentibacter salegens</name>
    <dbReference type="NCBI Taxonomy" id="143223"/>
    <lineage>
        <taxon>Bacteria</taxon>
        <taxon>Pseudomonadati</taxon>
        <taxon>Bacteroidota</taxon>
        <taxon>Flavobacteriia</taxon>
        <taxon>Flavobacteriales</taxon>
        <taxon>Flavobacteriaceae</taxon>
        <taxon>Salegentibacter</taxon>
    </lineage>
</organism>
<evidence type="ECO:0000256" key="1">
    <source>
        <dbReference type="SAM" id="Phobius"/>
    </source>
</evidence>
<evidence type="ECO:0000313" key="4">
    <source>
        <dbReference type="Proteomes" id="UP000190235"/>
    </source>
</evidence>
<dbReference type="GO" id="GO:0004175">
    <property type="term" value="F:endopeptidase activity"/>
    <property type="evidence" value="ECO:0007669"/>
    <property type="project" value="UniProtKB-ARBA"/>
</dbReference>
<dbReference type="OrthoDB" id="2806188at2"/>
<feature type="transmembrane region" description="Helical" evidence="1">
    <location>
        <begin position="200"/>
        <end position="220"/>
    </location>
</feature>
<keyword evidence="4" id="KW-1185">Reference proteome</keyword>
<feature type="transmembrane region" description="Helical" evidence="1">
    <location>
        <begin position="137"/>
        <end position="156"/>
    </location>
</feature>
<proteinExistence type="predicted"/>
<dbReference type="Proteomes" id="UP000190235">
    <property type="component" value="Chromosome I"/>
</dbReference>
<keyword evidence="1" id="KW-0472">Membrane</keyword>
<evidence type="ECO:0000313" key="3">
    <source>
        <dbReference type="EMBL" id="SHN03662.1"/>
    </source>
</evidence>
<sequence>MYIAQAFRFHHELWRYIIGVVIIMIAVFIAQIPFLVALTLEGGFDAAMDQSGILKVLDSNLTLFFLLLPFAAGLVAVLFNAKYLHSQPLKTLTTTRKKIDWSRFFFAFMLVAVFTILTTLGYYFFYPEDYQLNFEPTSFLILLGIAVIFIPLQTSFEEYMFRGYLMQGLGVFAKNRWVPLFLTSFIFGGLHYFNPEVGQLGDIIMIHYIGTGFMLGIMTLMDEGLELALGFHAANNLVAALLVTADWTAFQTESIFKDVSAPIASFWDVAIPVFIIYPLFLFIMAKKYGWSNWKNKLFGKIEKPETLKLSEES</sequence>
<feature type="transmembrane region" description="Helical" evidence="1">
    <location>
        <begin position="104"/>
        <end position="125"/>
    </location>
</feature>
<dbReference type="PANTHER" id="PTHR39430:SF1">
    <property type="entry name" value="PROTEASE"/>
    <property type="match status" value="1"/>
</dbReference>